<evidence type="ECO:0000313" key="2">
    <source>
        <dbReference type="Proteomes" id="UP000489600"/>
    </source>
</evidence>
<dbReference type="AlphaFoldDB" id="A0A565BHY2"/>
<comment type="caution">
    <text evidence="1">The sequence shown here is derived from an EMBL/GenBank/DDBJ whole genome shotgun (WGS) entry which is preliminary data.</text>
</comment>
<accession>A0A565BHY2</accession>
<protein>
    <submittedName>
        <fullName evidence="1">Uncharacterized protein</fullName>
    </submittedName>
</protein>
<proteinExistence type="predicted"/>
<reference evidence="1" key="1">
    <citation type="submission" date="2019-07" db="EMBL/GenBank/DDBJ databases">
        <authorList>
            <person name="Dittberner H."/>
        </authorList>
    </citation>
    <scope>NUCLEOTIDE SEQUENCE [LARGE SCALE GENOMIC DNA]</scope>
</reference>
<gene>
    <name evidence="1" type="ORF">ANE_LOCUS11222</name>
</gene>
<dbReference type="EMBL" id="CABITT030000004">
    <property type="protein sequence ID" value="VVB00778.1"/>
    <property type="molecule type" value="Genomic_DNA"/>
</dbReference>
<organism evidence="1 2">
    <name type="scientific">Arabis nemorensis</name>
    <dbReference type="NCBI Taxonomy" id="586526"/>
    <lineage>
        <taxon>Eukaryota</taxon>
        <taxon>Viridiplantae</taxon>
        <taxon>Streptophyta</taxon>
        <taxon>Embryophyta</taxon>
        <taxon>Tracheophyta</taxon>
        <taxon>Spermatophyta</taxon>
        <taxon>Magnoliopsida</taxon>
        <taxon>eudicotyledons</taxon>
        <taxon>Gunneridae</taxon>
        <taxon>Pentapetalae</taxon>
        <taxon>rosids</taxon>
        <taxon>malvids</taxon>
        <taxon>Brassicales</taxon>
        <taxon>Brassicaceae</taxon>
        <taxon>Arabideae</taxon>
        <taxon>Arabis</taxon>
    </lineage>
</organism>
<dbReference type="Proteomes" id="UP000489600">
    <property type="component" value="Unassembled WGS sequence"/>
</dbReference>
<evidence type="ECO:0000313" key="1">
    <source>
        <dbReference type="EMBL" id="VVB00778.1"/>
    </source>
</evidence>
<keyword evidence="2" id="KW-1185">Reference proteome</keyword>
<name>A0A565BHY2_9BRAS</name>
<sequence>MTVAQRNISRKESECWLHEDGEKQRCSEAKKEEEEIDERLKQRKLAIEEMALKLEASITEVETSLVMIRDWKTRGNKVKQEGST</sequence>